<dbReference type="Pfam" id="PF01687">
    <property type="entry name" value="Flavokinase"/>
    <property type="match status" value="1"/>
</dbReference>
<dbReference type="GeneID" id="7050767"/>
<keyword evidence="8" id="KW-0288">FMN</keyword>
<dbReference type="Gene3D" id="2.40.30.30">
    <property type="entry name" value="Riboflavin kinase-like"/>
    <property type="match status" value="1"/>
</dbReference>
<keyword evidence="21" id="KW-1185">Reference proteome</keyword>
<dbReference type="GO" id="GO:0005524">
    <property type="term" value="F:ATP binding"/>
    <property type="evidence" value="ECO:0007669"/>
    <property type="project" value="UniProtKB-KW"/>
</dbReference>
<dbReference type="JaponicusDB" id="SJAG_04845">
    <property type="gene designation" value="fmn1"/>
</dbReference>
<dbReference type="RefSeq" id="XP_002175918.1">
    <property type="nucleotide sequence ID" value="XM_002175882.2"/>
</dbReference>
<keyword evidence="14" id="KW-0067">ATP-binding</keyword>
<dbReference type="OrthoDB" id="276388at2759"/>
<feature type="domain" description="Riboflavin kinase" evidence="18">
    <location>
        <begin position="20"/>
        <end position="150"/>
    </location>
</feature>
<keyword evidence="13" id="KW-0862">Zinc</keyword>
<evidence type="ECO:0000256" key="10">
    <source>
        <dbReference type="ARBA" id="ARBA00022723"/>
    </source>
</evidence>
<dbReference type="InterPro" id="IPR023465">
    <property type="entry name" value="Riboflavin_kinase_dom_sf"/>
</dbReference>
<evidence type="ECO:0000256" key="6">
    <source>
        <dbReference type="ARBA" id="ARBA00017394"/>
    </source>
</evidence>
<dbReference type="VEuPathDB" id="FungiDB:SJAG_04845"/>
<evidence type="ECO:0000256" key="4">
    <source>
        <dbReference type="ARBA" id="ARBA00010108"/>
    </source>
</evidence>
<dbReference type="GO" id="GO:0006771">
    <property type="term" value="P:riboflavin metabolic process"/>
    <property type="evidence" value="ECO:0000318"/>
    <property type="project" value="GO_Central"/>
</dbReference>
<dbReference type="Proteomes" id="UP000001744">
    <property type="component" value="Unassembled WGS sequence"/>
</dbReference>
<evidence type="ECO:0000256" key="16">
    <source>
        <dbReference type="ARBA" id="ARBA00029960"/>
    </source>
</evidence>
<evidence type="ECO:0000256" key="12">
    <source>
        <dbReference type="ARBA" id="ARBA00022777"/>
    </source>
</evidence>
<dbReference type="InterPro" id="IPR023468">
    <property type="entry name" value="Riboflavin_kinase"/>
</dbReference>
<evidence type="ECO:0000256" key="1">
    <source>
        <dbReference type="ARBA" id="ARBA00001947"/>
    </source>
</evidence>
<dbReference type="PANTHER" id="PTHR22749:SF6">
    <property type="entry name" value="RIBOFLAVIN KINASE"/>
    <property type="match status" value="1"/>
</dbReference>
<accession>B6K7X1</accession>
<keyword evidence="9" id="KW-0808">Transferase</keyword>
<comment type="cofactor">
    <cofactor evidence="1">
        <name>Zn(2+)</name>
        <dbReference type="ChEBI" id="CHEBI:29105"/>
    </cofactor>
</comment>
<keyword evidence="10" id="KW-0479">Metal-binding</keyword>
<dbReference type="SUPFAM" id="SSF82114">
    <property type="entry name" value="Riboflavin kinase-like"/>
    <property type="match status" value="1"/>
</dbReference>
<evidence type="ECO:0000259" key="18">
    <source>
        <dbReference type="SMART" id="SM00904"/>
    </source>
</evidence>
<proteinExistence type="inferred from homology"/>
<evidence type="ECO:0000256" key="9">
    <source>
        <dbReference type="ARBA" id="ARBA00022679"/>
    </source>
</evidence>
<dbReference type="GO" id="GO:0009398">
    <property type="term" value="P:FMN biosynthetic process"/>
    <property type="evidence" value="ECO:0000318"/>
    <property type="project" value="GO_Central"/>
</dbReference>
<evidence type="ECO:0000256" key="2">
    <source>
        <dbReference type="ARBA" id="ARBA00003572"/>
    </source>
</evidence>
<evidence type="ECO:0000256" key="13">
    <source>
        <dbReference type="ARBA" id="ARBA00022833"/>
    </source>
</evidence>
<dbReference type="GO" id="GO:0008531">
    <property type="term" value="F:riboflavin kinase activity"/>
    <property type="evidence" value="ECO:0000318"/>
    <property type="project" value="GO_Central"/>
</dbReference>
<protein>
    <recommendedName>
        <fullName evidence="6">Riboflavin kinase</fullName>
        <ecNumber evidence="5">2.7.1.26</ecNumber>
    </recommendedName>
    <alternativeName>
        <fullName evidence="17">ATP:riboflavin 5'-phosphotransferase</fullName>
    </alternativeName>
    <alternativeName>
        <fullName evidence="16">Flavin mononucleotide kinase 1</fullName>
    </alternativeName>
    <alternativeName>
        <fullName evidence="15">Flavokinase</fullName>
    </alternativeName>
</protein>
<evidence type="ECO:0000256" key="17">
    <source>
        <dbReference type="ARBA" id="ARBA00077632"/>
    </source>
</evidence>
<dbReference type="eggNOG" id="KOG3110">
    <property type="taxonomic scope" value="Eukaryota"/>
</dbReference>
<organism evidence="19 21">
    <name type="scientific">Schizosaccharomyces japonicus (strain yFS275 / FY16936)</name>
    <name type="common">Fission yeast</name>
    <dbReference type="NCBI Taxonomy" id="402676"/>
    <lineage>
        <taxon>Eukaryota</taxon>
        <taxon>Fungi</taxon>
        <taxon>Dikarya</taxon>
        <taxon>Ascomycota</taxon>
        <taxon>Taphrinomycotina</taxon>
        <taxon>Schizosaccharomycetes</taxon>
        <taxon>Schizosaccharomycetales</taxon>
        <taxon>Schizosaccharomycetaceae</taxon>
        <taxon>Schizosaccharomyces</taxon>
    </lineage>
</organism>
<dbReference type="GO" id="GO:0005739">
    <property type="term" value="C:mitochondrion"/>
    <property type="evidence" value="ECO:0000318"/>
    <property type="project" value="GO_Central"/>
</dbReference>
<comment type="pathway">
    <text evidence="3">Cofactor biosynthesis; FMN biosynthesis; FMN from riboflavin (ATP route): step 1/1.</text>
</comment>
<dbReference type="GO" id="GO:0009231">
    <property type="term" value="P:riboflavin biosynthetic process"/>
    <property type="evidence" value="ECO:0007669"/>
    <property type="project" value="InterPro"/>
</dbReference>
<evidence type="ECO:0000256" key="15">
    <source>
        <dbReference type="ARBA" id="ARBA00029789"/>
    </source>
</evidence>
<reference evidence="19 21" key="1">
    <citation type="journal article" date="2011" name="Science">
        <title>Comparative functional genomics of the fission yeasts.</title>
        <authorList>
            <person name="Rhind N."/>
            <person name="Chen Z."/>
            <person name="Yassour M."/>
            <person name="Thompson D.A."/>
            <person name="Haas B.J."/>
            <person name="Habib N."/>
            <person name="Wapinski I."/>
            <person name="Roy S."/>
            <person name="Lin M.F."/>
            <person name="Heiman D.I."/>
            <person name="Young S.K."/>
            <person name="Furuya K."/>
            <person name="Guo Y."/>
            <person name="Pidoux A."/>
            <person name="Chen H.M."/>
            <person name="Robbertse B."/>
            <person name="Goldberg J.M."/>
            <person name="Aoki K."/>
            <person name="Bayne E.H."/>
            <person name="Berlin A.M."/>
            <person name="Desjardins C.A."/>
            <person name="Dobbs E."/>
            <person name="Dukaj L."/>
            <person name="Fan L."/>
            <person name="FitzGerald M.G."/>
            <person name="French C."/>
            <person name="Gujja S."/>
            <person name="Hansen K."/>
            <person name="Keifenheim D."/>
            <person name="Levin J.Z."/>
            <person name="Mosher R.A."/>
            <person name="Mueller C.A."/>
            <person name="Pfiffner J."/>
            <person name="Priest M."/>
            <person name="Russ C."/>
            <person name="Smialowska A."/>
            <person name="Swoboda P."/>
            <person name="Sykes S.M."/>
            <person name="Vaughn M."/>
            <person name="Vengrova S."/>
            <person name="Yoder R."/>
            <person name="Zeng Q."/>
            <person name="Allshire R."/>
            <person name="Baulcombe D."/>
            <person name="Birren B.W."/>
            <person name="Brown W."/>
            <person name="Ekwall K."/>
            <person name="Kellis M."/>
            <person name="Leatherwood J."/>
            <person name="Levin H."/>
            <person name="Margalit H."/>
            <person name="Martienssen R."/>
            <person name="Nieduszynski C.A."/>
            <person name="Spatafora J.W."/>
            <person name="Friedman N."/>
            <person name="Dalgaard J.Z."/>
            <person name="Baumann P."/>
            <person name="Niki H."/>
            <person name="Regev A."/>
            <person name="Nusbaum C."/>
        </authorList>
    </citation>
    <scope>NUCLEOTIDE SEQUENCE [LARGE SCALE GENOMIC DNA]</scope>
    <source>
        <strain evidence="21">yFS275 / FY16936</strain>
    </source>
</reference>
<dbReference type="AlphaFoldDB" id="B6K7X1"/>
<sequence>MSNNQVPNPRPEIVGPQEVQPPYPIFFQGEVVHGFGRGSREMGIPTANILESAVQELLKERESGVYYGFAQVADGEVYPMVMSVGWNPYYNNEKRTAEIHIMHSFPQDFYGQQVRAAVMGYIRPELDYEGIDKLIADIHFDIKVAHNSLSRPDYERYKHSSFFQSPSKSPARAEEQK</sequence>
<dbReference type="OMA" id="NGEVHKM"/>
<evidence type="ECO:0000256" key="5">
    <source>
        <dbReference type="ARBA" id="ARBA00012105"/>
    </source>
</evidence>
<evidence type="ECO:0000256" key="7">
    <source>
        <dbReference type="ARBA" id="ARBA00022630"/>
    </source>
</evidence>
<keyword evidence="11" id="KW-0547">Nucleotide-binding</keyword>
<evidence type="ECO:0000313" key="21">
    <source>
        <dbReference type="Proteomes" id="UP000001744"/>
    </source>
</evidence>
<dbReference type="EMBL" id="KE651167">
    <property type="protein sequence ID" value="EEB09625.1"/>
    <property type="molecule type" value="Genomic_DNA"/>
</dbReference>
<dbReference type="UniPathway" id="UPA00276">
    <property type="reaction ID" value="UER00406"/>
</dbReference>
<keyword evidence="7" id="KW-0285">Flavoprotein</keyword>
<dbReference type="HOGENOM" id="CLU_048437_3_2_1"/>
<dbReference type="STRING" id="402676.B6K7X1"/>
<evidence type="ECO:0000313" key="19">
    <source>
        <dbReference type="EMBL" id="EEB09625.1"/>
    </source>
</evidence>
<dbReference type="FunFam" id="2.40.30.30:FF:000002">
    <property type="entry name" value="Riboflavin kinase, putative"/>
    <property type="match status" value="1"/>
</dbReference>
<dbReference type="PANTHER" id="PTHR22749">
    <property type="entry name" value="RIBOFLAVIN KINASE/FMN ADENYLYLTRANSFERASE"/>
    <property type="match status" value="1"/>
</dbReference>
<evidence type="ECO:0000313" key="20">
    <source>
        <dbReference type="JaponicusDB" id="SJAG_04845"/>
    </source>
</evidence>
<dbReference type="SMART" id="SM00904">
    <property type="entry name" value="Flavokinase"/>
    <property type="match status" value="1"/>
</dbReference>
<gene>
    <name evidence="20" type="primary">fmn1</name>
    <name evidence="19" type="ORF">SJAG_04845</name>
</gene>
<comment type="function">
    <text evidence="2">Catalyzes the phosphorylation of riboflavin (vitamin B2) to form flavin mononucleotide (FMN) coenzyme.</text>
</comment>
<evidence type="ECO:0000256" key="14">
    <source>
        <dbReference type="ARBA" id="ARBA00022840"/>
    </source>
</evidence>
<evidence type="ECO:0000256" key="11">
    <source>
        <dbReference type="ARBA" id="ARBA00022741"/>
    </source>
</evidence>
<comment type="similarity">
    <text evidence="4">Belongs to the flavokinase family.</text>
</comment>
<dbReference type="GO" id="GO:0008270">
    <property type="term" value="F:zinc ion binding"/>
    <property type="evidence" value="ECO:0007669"/>
    <property type="project" value="EnsemblFungi"/>
</dbReference>
<keyword evidence="12 19" id="KW-0418">Kinase</keyword>
<dbReference type="EC" id="2.7.1.26" evidence="5"/>
<evidence type="ECO:0000256" key="8">
    <source>
        <dbReference type="ARBA" id="ARBA00022643"/>
    </source>
</evidence>
<name>B6K7X1_SCHJY</name>
<dbReference type="InterPro" id="IPR015865">
    <property type="entry name" value="Riboflavin_kinase_bac/euk"/>
</dbReference>
<evidence type="ECO:0000256" key="3">
    <source>
        <dbReference type="ARBA" id="ARBA00005201"/>
    </source>
</evidence>